<name>A0AA95GMR9_9GAMM</name>
<proteinExistence type="predicted"/>
<sequence length="121" mass="14474">MNKSVIFVITIITIIMLATKRFFDQRRQNVINDNSPIFSYPVEVIDKKDYPYPNMRSRQREVVTPETFRYEIYFQRLSTSDVIKIFVKEQREYNAIKKGDRGTLYMQGTEFVRFEVKANAK</sequence>
<keyword evidence="1" id="KW-0472">Membrane</keyword>
<dbReference type="Gene3D" id="2.40.50.660">
    <property type="match status" value="1"/>
</dbReference>
<keyword evidence="1" id="KW-1133">Transmembrane helix</keyword>
<protein>
    <submittedName>
        <fullName evidence="2">DUF2500 domain-containing protein</fullName>
    </submittedName>
</protein>
<accession>A0AA95GMR9</accession>
<dbReference type="InterPro" id="IPR019635">
    <property type="entry name" value="DUF2500"/>
</dbReference>
<dbReference type="EMBL" id="CP123504">
    <property type="protein sequence ID" value="WGM01348.1"/>
    <property type="molecule type" value="Genomic_DNA"/>
</dbReference>
<keyword evidence="1" id="KW-0812">Transmembrane</keyword>
<dbReference type="AlphaFoldDB" id="A0AA95GMR9"/>
<dbReference type="Proteomes" id="UP001177595">
    <property type="component" value="Chromosome"/>
</dbReference>
<reference evidence="2" key="1">
    <citation type="submission" date="2023-04" db="EMBL/GenBank/DDBJ databases">
        <title>Genome dynamics across the evolutionary transition to endosymbiosis.</title>
        <authorList>
            <person name="Siozios S."/>
            <person name="Nadal-Jimenez P."/>
            <person name="Azagi T."/>
            <person name="Sprong H."/>
            <person name="Frost C.L."/>
            <person name="Parratt S.R."/>
            <person name="Taylor G."/>
            <person name="Brettell L."/>
            <person name="Lew K.C."/>
            <person name="Croft L."/>
            <person name="King K.C."/>
            <person name="Brockhurst M.A."/>
            <person name="Hypsa V."/>
            <person name="Novakova E."/>
            <person name="Darby A.C."/>
            <person name="Hurst G.D.D."/>
        </authorList>
    </citation>
    <scope>NUCLEOTIDE SEQUENCE</scope>
    <source>
        <strain evidence="2">APv</strain>
    </source>
</reference>
<feature type="transmembrane region" description="Helical" evidence="1">
    <location>
        <begin position="6"/>
        <end position="23"/>
    </location>
</feature>
<organism evidence="2 3">
    <name type="scientific">Arsenophonus nasoniae</name>
    <name type="common">son-killer infecting Nasonia vitripennis</name>
    <dbReference type="NCBI Taxonomy" id="638"/>
    <lineage>
        <taxon>Bacteria</taxon>
        <taxon>Pseudomonadati</taxon>
        <taxon>Pseudomonadota</taxon>
        <taxon>Gammaproteobacteria</taxon>
        <taxon>Enterobacterales</taxon>
        <taxon>Morganellaceae</taxon>
        <taxon>Arsenophonus</taxon>
    </lineage>
</organism>
<evidence type="ECO:0000256" key="1">
    <source>
        <dbReference type="SAM" id="Phobius"/>
    </source>
</evidence>
<dbReference type="RefSeq" id="WP_280624863.1">
    <property type="nucleotide sequence ID" value="NZ_CP123504.1"/>
</dbReference>
<evidence type="ECO:0000313" key="3">
    <source>
        <dbReference type="Proteomes" id="UP001177595"/>
    </source>
</evidence>
<gene>
    <name evidence="2" type="ORF">QE210_16265</name>
</gene>
<dbReference type="Pfam" id="PF10694">
    <property type="entry name" value="DUF2500"/>
    <property type="match status" value="1"/>
</dbReference>
<evidence type="ECO:0000313" key="2">
    <source>
        <dbReference type="EMBL" id="WGM01348.1"/>
    </source>
</evidence>